<reference evidence="3" key="1">
    <citation type="submission" date="2019-10" db="EMBL/GenBank/DDBJ databases">
        <authorList>
            <consortium name="DOE Joint Genome Institute"/>
            <person name="Kuo A."/>
            <person name="Miyauchi S."/>
            <person name="Kiss E."/>
            <person name="Drula E."/>
            <person name="Kohler A."/>
            <person name="Sanchez-Garcia M."/>
            <person name="Andreopoulos B."/>
            <person name="Barry K.W."/>
            <person name="Bonito G."/>
            <person name="Buee M."/>
            <person name="Carver A."/>
            <person name="Chen C."/>
            <person name="Cichocki N."/>
            <person name="Clum A."/>
            <person name="Culley D."/>
            <person name="Crous P.W."/>
            <person name="Fauchery L."/>
            <person name="Girlanda M."/>
            <person name="Hayes R."/>
            <person name="Keri Z."/>
            <person name="LaButti K."/>
            <person name="Lipzen A."/>
            <person name="Lombard V."/>
            <person name="Magnuson J."/>
            <person name="Maillard F."/>
            <person name="Morin E."/>
            <person name="Murat C."/>
            <person name="Nolan M."/>
            <person name="Ohm R."/>
            <person name="Pangilinan J."/>
            <person name="Pereira M."/>
            <person name="Perotto S."/>
            <person name="Peter M."/>
            <person name="Riley R."/>
            <person name="Sitrit Y."/>
            <person name="Stielow B."/>
            <person name="Szollosi G."/>
            <person name="Zifcakova L."/>
            <person name="Stursova M."/>
            <person name="Spatafora J.W."/>
            <person name="Tedersoo L."/>
            <person name="Vaario L.-M."/>
            <person name="Yamada A."/>
            <person name="Yan M."/>
            <person name="Wang P."/>
            <person name="Xu J."/>
            <person name="Bruns T."/>
            <person name="Baldrian P."/>
            <person name="Vilgalys R."/>
            <person name="Henrissat B."/>
            <person name="Grigoriev I.V."/>
            <person name="Hibbett D."/>
            <person name="Nagy L.G."/>
            <person name="Martin F.M."/>
        </authorList>
    </citation>
    <scope>NUCLEOTIDE SEQUENCE</scope>
    <source>
        <strain evidence="3">Prilba</strain>
    </source>
</reference>
<dbReference type="Gene3D" id="3.80.10.10">
    <property type="entry name" value="Ribonuclease Inhibitor"/>
    <property type="match status" value="1"/>
</dbReference>
<accession>A0A9P5MY30</accession>
<organism evidence="3 4">
    <name type="scientific">Russula ochroleuca</name>
    <dbReference type="NCBI Taxonomy" id="152965"/>
    <lineage>
        <taxon>Eukaryota</taxon>
        <taxon>Fungi</taxon>
        <taxon>Dikarya</taxon>
        <taxon>Basidiomycota</taxon>
        <taxon>Agaricomycotina</taxon>
        <taxon>Agaricomycetes</taxon>
        <taxon>Russulales</taxon>
        <taxon>Russulaceae</taxon>
        <taxon>Russula</taxon>
    </lineage>
</organism>
<evidence type="ECO:0000313" key="3">
    <source>
        <dbReference type="EMBL" id="KAF8481686.1"/>
    </source>
</evidence>
<name>A0A9P5MY30_9AGAM</name>
<feature type="region of interest" description="Disordered" evidence="1">
    <location>
        <begin position="565"/>
        <end position="584"/>
    </location>
</feature>
<dbReference type="Proteomes" id="UP000759537">
    <property type="component" value="Unassembled WGS sequence"/>
</dbReference>
<gene>
    <name evidence="3" type="ORF">DFH94DRAFT_404420</name>
</gene>
<sequence>MDTSSAESRDRLRKAIDDELNSSEEFTRALKSRRNALAPISRLPPEILATIFSLLPPSTWNKEAGHLEWIRVGHVCRLWRETALNHPRLWSYINFTKLTPAAAVEILARAKMAPLHVAADFTRWSVAHPLFLESQLEAHISHTCHLRISGHLQAAIERLVSSAPTLEFLSLLHKSFIFSSSHVVIPVNLFNGTIPRLTSLELENCDISWKSLLLKGLQTLKILSPSTEARPKVEDWLGALNEMPQLETLILENATPIAPPAGPLISQPSRAATLPSLTRFHISASARDCALALAYLVLPALTELRVDAESQEWEGGDVQLLIPYVARNVCGLLDTEPLRSILISCERTRIEVVAWAMPDADLNLYDPNTSNNELVPRRLTFAATSRSWKYGVDTAIFDAVLMHIPVNSVSTLTTTNCTRLSKEFWLSHAPRWPLLDRARLVPASIKAFRDMLAEDAPPDGPRLPLLTNLTLVNVMVTAPRTFHLCDMLMERVEQGVPLEVLDLRACFAADRAIQLLREVVVDVQEPRAAGTMSMEGPAFFNWNGGVGYCSNEVEYDHDGRGLWYDETYDEEDGDEDEDEDEAEYDEFMDYDYDDDYDAVSML</sequence>
<dbReference type="OrthoDB" id="3172239at2759"/>
<evidence type="ECO:0000259" key="2">
    <source>
        <dbReference type="Pfam" id="PF12937"/>
    </source>
</evidence>
<protein>
    <recommendedName>
        <fullName evidence="2">F-box domain-containing protein</fullName>
    </recommendedName>
</protein>
<evidence type="ECO:0000313" key="4">
    <source>
        <dbReference type="Proteomes" id="UP000759537"/>
    </source>
</evidence>
<feature type="compositionally biased region" description="Acidic residues" evidence="1">
    <location>
        <begin position="566"/>
        <end position="584"/>
    </location>
</feature>
<dbReference type="SUPFAM" id="SSF52047">
    <property type="entry name" value="RNI-like"/>
    <property type="match status" value="1"/>
</dbReference>
<dbReference type="Pfam" id="PF12937">
    <property type="entry name" value="F-box-like"/>
    <property type="match status" value="1"/>
</dbReference>
<keyword evidence="4" id="KW-1185">Reference proteome</keyword>
<dbReference type="EMBL" id="WHVB01000006">
    <property type="protein sequence ID" value="KAF8481686.1"/>
    <property type="molecule type" value="Genomic_DNA"/>
</dbReference>
<dbReference type="InterPro" id="IPR032675">
    <property type="entry name" value="LRR_dom_sf"/>
</dbReference>
<feature type="domain" description="F-box" evidence="2">
    <location>
        <begin position="40"/>
        <end position="95"/>
    </location>
</feature>
<evidence type="ECO:0000256" key="1">
    <source>
        <dbReference type="SAM" id="MobiDB-lite"/>
    </source>
</evidence>
<proteinExistence type="predicted"/>
<reference evidence="3" key="2">
    <citation type="journal article" date="2020" name="Nat. Commun.">
        <title>Large-scale genome sequencing of mycorrhizal fungi provides insights into the early evolution of symbiotic traits.</title>
        <authorList>
            <person name="Miyauchi S."/>
            <person name="Kiss E."/>
            <person name="Kuo A."/>
            <person name="Drula E."/>
            <person name="Kohler A."/>
            <person name="Sanchez-Garcia M."/>
            <person name="Morin E."/>
            <person name="Andreopoulos B."/>
            <person name="Barry K.W."/>
            <person name="Bonito G."/>
            <person name="Buee M."/>
            <person name="Carver A."/>
            <person name="Chen C."/>
            <person name="Cichocki N."/>
            <person name="Clum A."/>
            <person name="Culley D."/>
            <person name="Crous P.W."/>
            <person name="Fauchery L."/>
            <person name="Girlanda M."/>
            <person name="Hayes R.D."/>
            <person name="Keri Z."/>
            <person name="LaButti K."/>
            <person name="Lipzen A."/>
            <person name="Lombard V."/>
            <person name="Magnuson J."/>
            <person name="Maillard F."/>
            <person name="Murat C."/>
            <person name="Nolan M."/>
            <person name="Ohm R.A."/>
            <person name="Pangilinan J."/>
            <person name="Pereira M.F."/>
            <person name="Perotto S."/>
            <person name="Peter M."/>
            <person name="Pfister S."/>
            <person name="Riley R."/>
            <person name="Sitrit Y."/>
            <person name="Stielow J.B."/>
            <person name="Szollosi G."/>
            <person name="Zifcakova L."/>
            <person name="Stursova M."/>
            <person name="Spatafora J.W."/>
            <person name="Tedersoo L."/>
            <person name="Vaario L.M."/>
            <person name="Yamada A."/>
            <person name="Yan M."/>
            <person name="Wang P."/>
            <person name="Xu J."/>
            <person name="Bruns T."/>
            <person name="Baldrian P."/>
            <person name="Vilgalys R."/>
            <person name="Dunand C."/>
            <person name="Henrissat B."/>
            <person name="Grigoriev I.V."/>
            <person name="Hibbett D."/>
            <person name="Nagy L.G."/>
            <person name="Martin F.M."/>
        </authorList>
    </citation>
    <scope>NUCLEOTIDE SEQUENCE</scope>
    <source>
        <strain evidence="3">Prilba</strain>
    </source>
</reference>
<dbReference type="Gene3D" id="1.20.1280.50">
    <property type="match status" value="1"/>
</dbReference>
<dbReference type="SUPFAM" id="SSF81383">
    <property type="entry name" value="F-box domain"/>
    <property type="match status" value="1"/>
</dbReference>
<dbReference type="AlphaFoldDB" id="A0A9P5MY30"/>
<dbReference type="InterPro" id="IPR036047">
    <property type="entry name" value="F-box-like_dom_sf"/>
</dbReference>
<comment type="caution">
    <text evidence="3">The sequence shown here is derived from an EMBL/GenBank/DDBJ whole genome shotgun (WGS) entry which is preliminary data.</text>
</comment>
<dbReference type="InterPro" id="IPR001810">
    <property type="entry name" value="F-box_dom"/>
</dbReference>